<reference evidence="2 3" key="1">
    <citation type="journal article" date="2018" name="Front. Plant Sci.">
        <title>Red Clover (Trifolium pratense) and Zigzag Clover (T. medium) - A Picture of Genomic Similarities and Differences.</title>
        <authorList>
            <person name="Dluhosova J."/>
            <person name="Istvanek J."/>
            <person name="Nedelnik J."/>
            <person name="Repkova J."/>
        </authorList>
    </citation>
    <scope>NUCLEOTIDE SEQUENCE [LARGE SCALE GENOMIC DNA]</scope>
    <source>
        <strain evidence="3">cv. 10/8</strain>
        <tissue evidence="2">Leaf</tissue>
    </source>
</reference>
<keyword evidence="3" id="KW-1185">Reference proteome</keyword>
<dbReference type="Proteomes" id="UP000265520">
    <property type="component" value="Unassembled WGS sequence"/>
</dbReference>
<sequence>MDFPSNKCEAAMEKRPISGTGPMKHTKINNLVPTQPLFMPTPFMEGQSSGTKPPHMQDNPHPARQDQGKFLSDKPIHKMSIQTALNGMWCNPEGLKVTEMEGNLYQIVVDSEEDH</sequence>
<proteinExistence type="predicted"/>
<name>A0A392NSI2_9FABA</name>
<dbReference type="AlphaFoldDB" id="A0A392NSI2"/>
<organism evidence="2 3">
    <name type="scientific">Trifolium medium</name>
    <dbReference type="NCBI Taxonomy" id="97028"/>
    <lineage>
        <taxon>Eukaryota</taxon>
        <taxon>Viridiplantae</taxon>
        <taxon>Streptophyta</taxon>
        <taxon>Embryophyta</taxon>
        <taxon>Tracheophyta</taxon>
        <taxon>Spermatophyta</taxon>
        <taxon>Magnoliopsida</taxon>
        <taxon>eudicotyledons</taxon>
        <taxon>Gunneridae</taxon>
        <taxon>Pentapetalae</taxon>
        <taxon>rosids</taxon>
        <taxon>fabids</taxon>
        <taxon>Fabales</taxon>
        <taxon>Fabaceae</taxon>
        <taxon>Papilionoideae</taxon>
        <taxon>50 kb inversion clade</taxon>
        <taxon>NPAAA clade</taxon>
        <taxon>Hologalegina</taxon>
        <taxon>IRL clade</taxon>
        <taxon>Trifolieae</taxon>
        <taxon>Trifolium</taxon>
    </lineage>
</organism>
<feature type="non-terminal residue" evidence="2">
    <location>
        <position position="115"/>
    </location>
</feature>
<dbReference type="EMBL" id="LXQA010048884">
    <property type="protein sequence ID" value="MCI02362.1"/>
    <property type="molecule type" value="Genomic_DNA"/>
</dbReference>
<accession>A0A392NSI2</accession>
<protein>
    <submittedName>
        <fullName evidence="2">DUF4283 domain protein</fullName>
    </submittedName>
</protein>
<feature type="region of interest" description="Disordered" evidence="1">
    <location>
        <begin position="1"/>
        <end position="69"/>
    </location>
</feature>
<evidence type="ECO:0000256" key="1">
    <source>
        <dbReference type="SAM" id="MobiDB-lite"/>
    </source>
</evidence>
<evidence type="ECO:0000313" key="3">
    <source>
        <dbReference type="Proteomes" id="UP000265520"/>
    </source>
</evidence>
<comment type="caution">
    <text evidence="2">The sequence shown here is derived from an EMBL/GenBank/DDBJ whole genome shotgun (WGS) entry which is preliminary data.</text>
</comment>
<evidence type="ECO:0000313" key="2">
    <source>
        <dbReference type="EMBL" id="MCI02362.1"/>
    </source>
</evidence>